<protein>
    <recommendedName>
        <fullName evidence="2">Sodium symporter small subunit domain-containing protein</fullName>
    </recommendedName>
</protein>
<evidence type="ECO:0000313" key="3">
    <source>
        <dbReference type="EMBL" id="RFA98330.1"/>
    </source>
</evidence>
<dbReference type="EMBL" id="NMUE01000002">
    <property type="protein sequence ID" value="RFA98330.1"/>
    <property type="molecule type" value="Genomic_DNA"/>
</dbReference>
<dbReference type="Proteomes" id="UP000256877">
    <property type="component" value="Unassembled WGS sequence"/>
</dbReference>
<sequence length="107" mass="12237">MAEVRVEVIPEEVKNWYWKQVQKITIGSFIAWLIVAIILPVLAPSFRGVVIGSLPPLHWYIPAFISIVLGILIIFAYAYVMNRLDEKLRRKITESKLGSVTRSREGL</sequence>
<dbReference type="EMBL" id="NMUF01000001">
    <property type="protein sequence ID" value="RFB00446.1"/>
    <property type="molecule type" value="Genomic_DNA"/>
</dbReference>
<name>A0A371R3I0_9CREN</name>
<dbReference type="RefSeq" id="WP_116420393.1">
    <property type="nucleotide sequence ID" value="NZ_NMUE01000002.1"/>
</dbReference>
<feature type="domain" description="Sodium symporter small subunit" evidence="2">
    <location>
        <begin position="16"/>
        <end position="88"/>
    </location>
</feature>
<evidence type="ECO:0000313" key="6">
    <source>
        <dbReference type="Proteomes" id="UP000257123"/>
    </source>
</evidence>
<dbReference type="Proteomes" id="UP000257123">
    <property type="component" value="Unassembled WGS sequence"/>
</dbReference>
<feature type="transmembrane region" description="Helical" evidence="1">
    <location>
        <begin position="58"/>
        <end position="80"/>
    </location>
</feature>
<evidence type="ECO:0000259" key="2">
    <source>
        <dbReference type="Pfam" id="PF13937"/>
    </source>
</evidence>
<accession>A0A371R3I0</accession>
<reference evidence="5 6" key="1">
    <citation type="submission" date="2017-07" db="EMBL/GenBank/DDBJ databases">
        <title>Draft genome sequence of aerobic hyperthermophilic archaea, Pyrobaculum aerophilum YKB31 and YKB32.</title>
        <authorList>
            <person name="Mochizuki T."/>
            <person name="Berliner A.J."/>
            <person name="Yoshida-Takashima Y."/>
            <person name="Takaki Y."/>
            <person name="Nunoura T."/>
            <person name="Takai K."/>
        </authorList>
    </citation>
    <scope>NUCLEOTIDE SEQUENCE [LARGE SCALE GENOMIC DNA]</scope>
    <source>
        <strain evidence="3 6">YKB31</strain>
        <strain evidence="4 5">YKB32</strain>
    </source>
</reference>
<evidence type="ECO:0000313" key="4">
    <source>
        <dbReference type="EMBL" id="RFB00446.1"/>
    </source>
</evidence>
<proteinExistence type="predicted"/>
<keyword evidence="1" id="KW-0472">Membrane</keyword>
<evidence type="ECO:0000256" key="1">
    <source>
        <dbReference type="SAM" id="Phobius"/>
    </source>
</evidence>
<dbReference type="AlphaFoldDB" id="A0A371R3I0"/>
<organism evidence="3 6">
    <name type="scientific">Pyrobaculum aerophilum</name>
    <dbReference type="NCBI Taxonomy" id="13773"/>
    <lineage>
        <taxon>Archaea</taxon>
        <taxon>Thermoproteota</taxon>
        <taxon>Thermoprotei</taxon>
        <taxon>Thermoproteales</taxon>
        <taxon>Thermoproteaceae</taxon>
        <taxon>Pyrobaculum</taxon>
    </lineage>
</organism>
<dbReference type="Pfam" id="PF13937">
    <property type="entry name" value="DUF4212"/>
    <property type="match status" value="1"/>
</dbReference>
<evidence type="ECO:0000313" key="5">
    <source>
        <dbReference type="Proteomes" id="UP000256877"/>
    </source>
</evidence>
<comment type="caution">
    <text evidence="3">The sequence shown here is derived from an EMBL/GenBank/DDBJ whole genome shotgun (WGS) entry which is preliminary data.</text>
</comment>
<gene>
    <name evidence="3" type="ORF">CGL51_01285</name>
    <name evidence="4" type="ORF">CGL52_00940</name>
</gene>
<dbReference type="NCBIfam" id="TIGR03647">
    <property type="entry name" value="Na_symport_sm"/>
    <property type="match status" value="1"/>
</dbReference>
<keyword evidence="1" id="KW-0812">Transmembrane</keyword>
<dbReference type="InterPro" id="IPR019886">
    <property type="entry name" value="Na_symporter_ssu"/>
</dbReference>
<feature type="transmembrane region" description="Helical" evidence="1">
    <location>
        <begin position="24"/>
        <end position="46"/>
    </location>
</feature>
<keyword evidence="1" id="KW-1133">Transmembrane helix</keyword>